<dbReference type="CDD" id="cd04301">
    <property type="entry name" value="NAT_SF"/>
    <property type="match status" value="1"/>
</dbReference>
<dbReference type="PROSITE" id="PS51186">
    <property type="entry name" value="GNAT"/>
    <property type="match status" value="1"/>
</dbReference>
<dbReference type="EMBL" id="JAJEQL010000013">
    <property type="protein sequence ID" value="MCC2199500.1"/>
    <property type="molecule type" value="Genomic_DNA"/>
</dbReference>
<dbReference type="InterPro" id="IPR000182">
    <property type="entry name" value="GNAT_dom"/>
</dbReference>
<sequence>MPKRDKPESSPEWTLQRSCAPRHNAHRMPPESRNKPSGGIFGFRYLFRREKVWYTETDNSEFVEISMIVPVNETNLLQAATIHSISWKESHRAFCTPDFIETHTPDRQREYLRNKMNNGTKLYMLVEEKPIGVVSVTKGLIEDLYILPDMQNMGYGTKLLLYAVGQCTDTPTLWILENNINAERLYRRIGFKETGRKNAITNKLDEIEFALT</sequence>
<evidence type="ECO:0000259" key="2">
    <source>
        <dbReference type="PROSITE" id="PS51186"/>
    </source>
</evidence>
<organism evidence="3 4">
    <name type="scientific">Faecalibacterium butyricigenerans</name>
    <dbReference type="NCBI Taxonomy" id="1851427"/>
    <lineage>
        <taxon>Bacteria</taxon>
        <taxon>Bacillati</taxon>
        <taxon>Bacillota</taxon>
        <taxon>Clostridia</taxon>
        <taxon>Eubacteriales</taxon>
        <taxon>Oscillospiraceae</taxon>
        <taxon>Faecalibacterium</taxon>
    </lineage>
</organism>
<evidence type="ECO:0000256" key="1">
    <source>
        <dbReference type="SAM" id="MobiDB-lite"/>
    </source>
</evidence>
<comment type="caution">
    <text evidence="3">The sequence shown here is derived from an EMBL/GenBank/DDBJ whole genome shotgun (WGS) entry which is preliminary data.</text>
</comment>
<name>A0ABS8F8F2_9FIRM</name>
<dbReference type="Proteomes" id="UP001430637">
    <property type="component" value="Unassembled WGS sequence"/>
</dbReference>
<reference evidence="3" key="1">
    <citation type="submission" date="2021-10" db="EMBL/GenBank/DDBJ databases">
        <title>Anaerobic single-cell dispensing facilitates the cultivation of human gut bacteria.</title>
        <authorList>
            <person name="Afrizal A."/>
        </authorList>
    </citation>
    <scope>NUCLEOTIDE SEQUENCE</scope>
    <source>
        <strain evidence="3">CLA-AA-H233</strain>
    </source>
</reference>
<protein>
    <submittedName>
        <fullName evidence="3">GNAT family N-acetyltransferase</fullName>
    </submittedName>
</protein>
<proteinExistence type="predicted"/>
<dbReference type="Gene3D" id="3.40.630.30">
    <property type="match status" value="1"/>
</dbReference>
<dbReference type="Pfam" id="PF00583">
    <property type="entry name" value="Acetyltransf_1"/>
    <property type="match status" value="1"/>
</dbReference>
<dbReference type="SUPFAM" id="SSF55729">
    <property type="entry name" value="Acyl-CoA N-acyltransferases (Nat)"/>
    <property type="match status" value="1"/>
</dbReference>
<keyword evidence="4" id="KW-1185">Reference proteome</keyword>
<gene>
    <name evidence="3" type="ORF">LKD23_07000</name>
</gene>
<accession>A0ABS8F8F2</accession>
<feature type="domain" description="N-acetyltransferase" evidence="2">
    <location>
        <begin position="66"/>
        <end position="212"/>
    </location>
</feature>
<dbReference type="InterPro" id="IPR016181">
    <property type="entry name" value="Acyl_CoA_acyltransferase"/>
</dbReference>
<evidence type="ECO:0000313" key="3">
    <source>
        <dbReference type="EMBL" id="MCC2199500.1"/>
    </source>
</evidence>
<evidence type="ECO:0000313" key="4">
    <source>
        <dbReference type="Proteomes" id="UP001430637"/>
    </source>
</evidence>
<feature type="region of interest" description="Disordered" evidence="1">
    <location>
        <begin position="1"/>
        <end position="35"/>
    </location>
</feature>